<dbReference type="GO" id="GO:0008409">
    <property type="term" value="F:5'-3' exonuclease activity"/>
    <property type="evidence" value="ECO:0007669"/>
    <property type="project" value="InterPro"/>
</dbReference>
<dbReference type="InterPro" id="IPR038969">
    <property type="entry name" value="FEN"/>
</dbReference>
<evidence type="ECO:0000259" key="4">
    <source>
        <dbReference type="SMART" id="SM00475"/>
    </source>
</evidence>
<dbReference type="Pfam" id="PF02739">
    <property type="entry name" value="5_3_exonuc_N"/>
    <property type="match status" value="1"/>
</dbReference>
<dbReference type="SMART" id="SM00279">
    <property type="entry name" value="HhH2"/>
    <property type="match status" value="1"/>
</dbReference>
<dbReference type="PANTHER" id="PTHR42646">
    <property type="entry name" value="FLAP ENDONUCLEASE XNI"/>
    <property type="match status" value="1"/>
</dbReference>
<dbReference type="InterPro" id="IPR029060">
    <property type="entry name" value="PIN-like_dom_sf"/>
</dbReference>
<dbReference type="Proteomes" id="UP000034344">
    <property type="component" value="Unassembled WGS sequence"/>
</dbReference>
<evidence type="ECO:0000256" key="2">
    <source>
        <dbReference type="ARBA" id="ARBA00022801"/>
    </source>
</evidence>
<dbReference type="InterPro" id="IPR008918">
    <property type="entry name" value="HhH2"/>
</dbReference>
<dbReference type="STRING" id="1618480.US11_C0003G0010"/>
<evidence type="ECO:0000313" key="5">
    <source>
        <dbReference type="EMBL" id="KKQ01867.1"/>
    </source>
</evidence>
<dbReference type="Gene3D" id="1.10.150.20">
    <property type="entry name" value="5' to 3' exonuclease, C-terminal subdomain"/>
    <property type="match status" value="1"/>
</dbReference>
<reference evidence="5 6" key="1">
    <citation type="journal article" date="2015" name="Nature">
        <title>rRNA introns, odd ribosomes, and small enigmatic genomes across a large radiation of phyla.</title>
        <authorList>
            <person name="Brown C.T."/>
            <person name="Hug L.A."/>
            <person name="Thomas B.C."/>
            <person name="Sharon I."/>
            <person name="Castelle C.J."/>
            <person name="Singh A."/>
            <person name="Wilkins M.J."/>
            <person name="Williams K.H."/>
            <person name="Banfield J.F."/>
        </authorList>
    </citation>
    <scope>NUCLEOTIDE SEQUENCE [LARGE SCALE GENOMIC DNA]</scope>
</reference>
<dbReference type="GO" id="GO:0017108">
    <property type="term" value="F:5'-flap endonuclease activity"/>
    <property type="evidence" value="ECO:0007669"/>
    <property type="project" value="InterPro"/>
</dbReference>
<dbReference type="Pfam" id="PF01367">
    <property type="entry name" value="5_3_exonuc"/>
    <property type="match status" value="1"/>
</dbReference>
<dbReference type="PATRIC" id="fig|1618480.3.peg.251"/>
<proteinExistence type="predicted"/>
<dbReference type="PANTHER" id="PTHR42646:SF2">
    <property type="entry name" value="5'-3' EXONUCLEASE FAMILY PROTEIN"/>
    <property type="match status" value="1"/>
</dbReference>
<dbReference type="InterPro" id="IPR002421">
    <property type="entry name" value="5-3_exonuclease"/>
</dbReference>
<dbReference type="CDD" id="cd09859">
    <property type="entry name" value="PIN_53EXO"/>
    <property type="match status" value="1"/>
</dbReference>
<dbReference type="Gene3D" id="3.40.50.1010">
    <property type="entry name" value="5'-nuclease"/>
    <property type="match status" value="1"/>
</dbReference>
<dbReference type="SUPFAM" id="SSF88723">
    <property type="entry name" value="PIN domain-like"/>
    <property type="match status" value="1"/>
</dbReference>
<evidence type="ECO:0000256" key="1">
    <source>
        <dbReference type="ARBA" id="ARBA00022722"/>
    </source>
</evidence>
<keyword evidence="2" id="KW-0378">Hydrolase</keyword>
<sequence>MLLIIDGNALMHRAFHALPQFATKKGIPTNAIYGFFSILHKAVTDYRPQNLAVCFDTPVPTFRKKIFKEYQSHRPKMEDKLACQFSGVKEGLDAAGILRLEKEGFEADDVIGTISSSFSSKEDKALILSGDKDILQLVNNNVFVITPQLGFSKEKIYDPDGVKLRFGIEPRQIPEYKALMGDQSDNYKGAKGIGPKTAADLLNRFDNIDNIYRQIDQINGKIKDILIEHKENIFLSKQLATILTDIDIKFDMNKAKFNGYSRNLEEFFLTYEITSLLKRMFPKAKSESITTVEKKQKKDDDQIGLF</sequence>
<keyword evidence="3" id="KW-0238">DNA-binding</keyword>
<keyword evidence="1" id="KW-0540">Nuclease</keyword>
<comment type="caution">
    <text evidence="5">The sequence shown here is derived from an EMBL/GenBank/DDBJ whole genome shotgun (WGS) entry which is preliminary data.</text>
</comment>
<gene>
    <name evidence="5" type="ORF">US11_C0003G0010</name>
</gene>
<evidence type="ECO:0000256" key="3">
    <source>
        <dbReference type="ARBA" id="ARBA00023125"/>
    </source>
</evidence>
<dbReference type="CDD" id="cd09898">
    <property type="entry name" value="H3TH_53EXO"/>
    <property type="match status" value="1"/>
</dbReference>
<accession>A0A0G0E8M6</accession>
<dbReference type="SMART" id="SM00475">
    <property type="entry name" value="53EXOc"/>
    <property type="match status" value="1"/>
</dbReference>
<dbReference type="InterPro" id="IPR020045">
    <property type="entry name" value="DNA_polI_H3TH"/>
</dbReference>
<dbReference type="InterPro" id="IPR036279">
    <property type="entry name" value="5-3_exonuclease_C_sf"/>
</dbReference>
<dbReference type="SUPFAM" id="SSF47807">
    <property type="entry name" value="5' to 3' exonuclease, C-terminal subdomain"/>
    <property type="match status" value="1"/>
</dbReference>
<dbReference type="FunFam" id="1.10.150.20:FF:000003">
    <property type="entry name" value="DNA polymerase I"/>
    <property type="match status" value="1"/>
</dbReference>
<dbReference type="GO" id="GO:0033567">
    <property type="term" value="P:DNA replication, Okazaki fragment processing"/>
    <property type="evidence" value="ECO:0007669"/>
    <property type="project" value="InterPro"/>
</dbReference>
<dbReference type="InterPro" id="IPR020046">
    <property type="entry name" value="5-3_exonucl_a-hlix_arch_N"/>
</dbReference>
<dbReference type="AlphaFoldDB" id="A0A0G0E8M6"/>
<organism evidence="5 6">
    <name type="scientific">Candidatus Roizmanbacteria bacterium GW2011_GWA2_36_23</name>
    <dbReference type="NCBI Taxonomy" id="1618480"/>
    <lineage>
        <taxon>Bacteria</taxon>
        <taxon>Candidatus Roizmaniibacteriota</taxon>
    </lineage>
</organism>
<feature type="domain" description="5'-3' exonuclease" evidence="4">
    <location>
        <begin position="2"/>
        <end position="258"/>
    </location>
</feature>
<protein>
    <submittedName>
        <fullName evidence="5">Polymerase protein</fullName>
    </submittedName>
</protein>
<name>A0A0G0E8M6_9BACT</name>
<evidence type="ECO:0000313" key="6">
    <source>
        <dbReference type="Proteomes" id="UP000034344"/>
    </source>
</evidence>
<dbReference type="EMBL" id="LBRS01000003">
    <property type="protein sequence ID" value="KKQ01867.1"/>
    <property type="molecule type" value="Genomic_DNA"/>
</dbReference>
<dbReference type="GO" id="GO:0003677">
    <property type="term" value="F:DNA binding"/>
    <property type="evidence" value="ECO:0007669"/>
    <property type="project" value="UniProtKB-KW"/>
</dbReference>